<dbReference type="AlphaFoldDB" id="A0A2J0L586"/>
<dbReference type="InterPro" id="IPR007167">
    <property type="entry name" value="Fe-transptr_FeoA-like"/>
</dbReference>
<comment type="caution">
    <text evidence="3">The sequence shown here is derived from an EMBL/GenBank/DDBJ whole genome shotgun (WGS) entry which is preliminary data.</text>
</comment>
<evidence type="ECO:0000313" key="4">
    <source>
        <dbReference type="Proteomes" id="UP000230052"/>
    </source>
</evidence>
<feature type="non-terminal residue" evidence="3">
    <location>
        <position position="1"/>
    </location>
</feature>
<dbReference type="Pfam" id="PF04023">
    <property type="entry name" value="FeoA"/>
    <property type="match status" value="1"/>
</dbReference>
<reference evidence="3 4" key="1">
    <citation type="submission" date="2017-09" db="EMBL/GenBank/DDBJ databases">
        <title>Depth-based differentiation of microbial function through sediment-hosted aquifers and enrichment of novel symbionts in the deep terrestrial subsurface.</title>
        <authorList>
            <person name="Probst A.J."/>
            <person name="Ladd B."/>
            <person name="Jarett J.K."/>
            <person name="Geller-Mcgrath D.E."/>
            <person name="Sieber C.M."/>
            <person name="Emerson J.B."/>
            <person name="Anantharaman K."/>
            <person name="Thomas B.C."/>
            <person name="Malmstrom R."/>
            <person name="Stieglmeier M."/>
            <person name="Klingl A."/>
            <person name="Woyke T."/>
            <person name="Ryan C.M."/>
            <person name="Banfield J.F."/>
        </authorList>
    </citation>
    <scope>NUCLEOTIDE SEQUENCE [LARGE SCALE GENOMIC DNA]</scope>
    <source>
        <strain evidence="3">CG07_land_8_20_14_0_80_42_15</strain>
    </source>
</reference>
<organism evidence="3 4">
    <name type="scientific">Candidatus Aquitaenariimonas noxiae</name>
    <dbReference type="NCBI Taxonomy" id="1974741"/>
    <lineage>
        <taxon>Bacteria</taxon>
        <taxon>Pseudomonadati</taxon>
        <taxon>Candidatus Omnitrophota</taxon>
        <taxon>Candidatus Aquitaenariimonas</taxon>
    </lineage>
</organism>
<name>A0A2J0L586_9BACT</name>
<evidence type="ECO:0000259" key="2">
    <source>
        <dbReference type="SMART" id="SM00899"/>
    </source>
</evidence>
<dbReference type="SUPFAM" id="SSF50037">
    <property type="entry name" value="C-terminal domain of transcriptional repressors"/>
    <property type="match status" value="1"/>
</dbReference>
<dbReference type="GO" id="GO:0046914">
    <property type="term" value="F:transition metal ion binding"/>
    <property type="evidence" value="ECO:0007669"/>
    <property type="project" value="InterPro"/>
</dbReference>
<evidence type="ECO:0000313" key="3">
    <source>
        <dbReference type="EMBL" id="PIU41687.1"/>
    </source>
</evidence>
<accession>A0A2J0L586</accession>
<gene>
    <name evidence="3" type="ORF">COS99_04215</name>
</gene>
<feature type="domain" description="Ferrous iron transporter FeoA-like" evidence="2">
    <location>
        <begin position="2"/>
        <end position="63"/>
    </location>
</feature>
<dbReference type="Proteomes" id="UP000230052">
    <property type="component" value="Unassembled WGS sequence"/>
</dbReference>
<sequence>NQKGEVAYIHSKDHKKLQKLMAMNILPGMEITLIQSFPSYVFQIGQSQFAIDKELAENIFVRSKNSMYNIRK</sequence>
<dbReference type="InterPro" id="IPR008988">
    <property type="entry name" value="Transcriptional_repressor_C"/>
</dbReference>
<dbReference type="EMBL" id="PEWV01000039">
    <property type="protein sequence ID" value="PIU41687.1"/>
    <property type="molecule type" value="Genomic_DNA"/>
</dbReference>
<dbReference type="Gene3D" id="2.30.30.90">
    <property type="match status" value="1"/>
</dbReference>
<dbReference type="InterPro" id="IPR038157">
    <property type="entry name" value="FeoA_core_dom"/>
</dbReference>
<evidence type="ECO:0000256" key="1">
    <source>
        <dbReference type="ARBA" id="ARBA00023004"/>
    </source>
</evidence>
<proteinExistence type="predicted"/>
<keyword evidence="1" id="KW-0408">Iron</keyword>
<dbReference type="SMART" id="SM00899">
    <property type="entry name" value="FeoA"/>
    <property type="match status" value="1"/>
</dbReference>
<protein>
    <submittedName>
        <fullName evidence="3">DtxR family iron (Metal) dependent repressor</fullName>
    </submittedName>
</protein>